<dbReference type="SUPFAM" id="SSF81345">
    <property type="entry name" value="ABC transporter involved in vitamin B12 uptake, BtuC"/>
    <property type="match status" value="1"/>
</dbReference>
<reference evidence="9 10" key="1">
    <citation type="submission" date="2019-06" db="EMBL/GenBank/DDBJ databases">
        <title>Whole genome shotgun sequence of Glutamicibacter uratoxydans NBRC 15515.</title>
        <authorList>
            <person name="Hosoyama A."/>
            <person name="Uohara A."/>
            <person name="Ohji S."/>
            <person name="Ichikawa N."/>
        </authorList>
    </citation>
    <scope>NUCLEOTIDE SEQUENCE [LARGE SCALE GENOMIC DNA]</scope>
    <source>
        <strain evidence="9 10">NBRC 15515</strain>
    </source>
</reference>
<organism evidence="9 10">
    <name type="scientific">Glutamicibacter uratoxydans</name>
    <name type="common">Arthrobacter uratoxydans</name>
    <dbReference type="NCBI Taxonomy" id="43667"/>
    <lineage>
        <taxon>Bacteria</taxon>
        <taxon>Bacillati</taxon>
        <taxon>Actinomycetota</taxon>
        <taxon>Actinomycetes</taxon>
        <taxon>Micrococcales</taxon>
        <taxon>Micrococcaceae</taxon>
        <taxon>Glutamicibacter</taxon>
    </lineage>
</organism>
<dbReference type="GO" id="GO:0033214">
    <property type="term" value="P:siderophore-iron import into cell"/>
    <property type="evidence" value="ECO:0007669"/>
    <property type="project" value="TreeGrafter"/>
</dbReference>
<dbReference type="InterPro" id="IPR000522">
    <property type="entry name" value="ABC_transptr_permease_BtuC"/>
</dbReference>
<dbReference type="Proteomes" id="UP000316612">
    <property type="component" value="Unassembled WGS sequence"/>
</dbReference>
<evidence type="ECO:0000256" key="7">
    <source>
        <dbReference type="ARBA" id="ARBA00023136"/>
    </source>
</evidence>
<evidence type="ECO:0000313" key="10">
    <source>
        <dbReference type="Proteomes" id="UP000316612"/>
    </source>
</evidence>
<evidence type="ECO:0000256" key="1">
    <source>
        <dbReference type="ARBA" id="ARBA00004651"/>
    </source>
</evidence>
<keyword evidence="6 8" id="KW-1133">Transmembrane helix</keyword>
<keyword evidence="7 8" id="KW-0472">Membrane</keyword>
<name>A0A4Y4DJM5_GLUUR</name>
<dbReference type="AlphaFoldDB" id="A0A4Y4DJM5"/>
<evidence type="ECO:0000256" key="8">
    <source>
        <dbReference type="SAM" id="Phobius"/>
    </source>
</evidence>
<dbReference type="EMBL" id="BJNY01000005">
    <property type="protein sequence ID" value="GED05482.1"/>
    <property type="molecule type" value="Genomic_DNA"/>
</dbReference>
<evidence type="ECO:0000256" key="3">
    <source>
        <dbReference type="ARBA" id="ARBA00022448"/>
    </source>
</evidence>
<gene>
    <name evidence="9" type="ORF">AUR04nite_10140</name>
</gene>
<accession>A0A4Y4DJM5</accession>
<feature type="transmembrane region" description="Helical" evidence="8">
    <location>
        <begin position="302"/>
        <end position="327"/>
    </location>
</feature>
<dbReference type="OrthoDB" id="4455417at2"/>
<dbReference type="InterPro" id="IPR037294">
    <property type="entry name" value="ABC_BtuC-like"/>
</dbReference>
<dbReference type="GO" id="GO:0022857">
    <property type="term" value="F:transmembrane transporter activity"/>
    <property type="evidence" value="ECO:0007669"/>
    <property type="project" value="InterPro"/>
</dbReference>
<comment type="similarity">
    <text evidence="2">Belongs to the binding-protein-dependent transport system permease family. FecCD subfamily.</text>
</comment>
<feature type="transmembrane region" description="Helical" evidence="8">
    <location>
        <begin position="242"/>
        <end position="269"/>
    </location>
</feature>
<feature type="transmembrane region" description="Helical" evidence="8">
    <location>
        <begin position="124"/>
        <end position="146"/>
    </location>
</feature>
<evidence type="ECO:0000256" key="6">
    <source>
        <dbReference type="ARBA" id="ARBA00022989"/>
    </source>
</evidence>
<dbReference type="PANTHER" id="PTHR30472">
    <property type="entry name" value="FERRIC ENTEROBACTIN TRANSPORT SYSTEM PERMEASE PROTEIN"/>
    <property type="match status" value="1"/>
</dbReference>
<proteinExistence type="inferred from homology"/>
<feature type="transmembrane region" description="Helical" evidence="8">
    <location>
        <begin position="98"/>
        <end position="118"/>
    </location>
</feature>
<keyword evidence="4" id="KW-1003">Cell membrane</keyword>
<protein>
    <submittedName>
        <fullName evidence="9">Iron ABC transporter permease</fullName>
    </submittedName>
</protein>
<keyword evidence="5 8" id="KW-0812">Transmembrane</keyword>
<dbReference type="CDD" id="cd06550">
    <property type="entry name" value="TM_ABC_iron-siderophores_like"/>
    <property type="match status" value="1"/>
</dbReference>
<comment type="caution">
    <text evidence="9">The sequence shown here is derived from an EMBL/GenBank/DDBJ whole genome shotgun (WGS) entry which is preliminary data.</text>
</comment>
<sequence length="334" mass="34913">MTPYSSMRPSRGEIRWIAILLVLALVVLVSSAFFGSYRVSLADFFNTVRGQAPAPMTEFFVLERRLSRAAVALCAGMLLAASGSLTQQLLRNPLASPDIIGITTGASFGGAMVILLLGGSLASASFGAVAGAIMAALILIGAVKVLRLSGSRLILLGVGLAALATALTNFLLTQVFVPSAEVAQTWLVGSLQGRGKEELVWLLAGVAILLITQIMFGIDLKMLQMGDDLAAGLGVQVTRTRLVLLFIAALLAALAVVSCGPIGFISLVAPHISFALTKSRNLISCGLTGGILLAVSDLVAQYAFSVSLPVGVITVVFGGGFFLWLLFRQRRIHG</sequence>
<dbReference type="PANTHER" id="PTHR30472:SF24">
    <property type="entry name" value="FERRIC ENTEROBACTIN TRANSPORT SYSTEM PERMEASE PROTEIN FEPG"/>
    <property type="match status" value="1"/>
</dbReference>
<feature type="transmembrane region" description="Helical" evidence="8">
    <location>
        <begin position="153"/>
        <end position="179"/>
    </location>
</feature>
<dbReference type="Pfam" id="PF01032">
    <property type="entry name" value="FecCD"/>
    <property type="match status" value="1"/>
</dbReference>
<comment type="subcellular location">
    <subcellularLocation>
        <location evidence="1">Cell membrane</location>
        <topology evidence="1">Multi-pass membrane protein</topology>
    </subcellularLocation>
</comment>
<evidence type="ECO:0000256" key="4">
    <source>
        <dbReference type="ARBA" id="ARBA00022475"/>
    </source>
</evidence>
<feature type="transmembrane region" description="Helical" evidence="8">
    <location>
        <begin position="199"/>
        <end position="221"/>
    </location>
</feature>
<evidence type="ECO:0000256" key="2">
    <source>
        <dbReference type="ARBA" id="ARBA00007935"/>
    </source>
</evidence>
<evidence type="ECO:0000313" key="9">
    <source>
        <dbReference type="EMBL" id="GED05482.1"/>
    </source>
</evidence>
<dbReference type="Gene3D" id="1.10.3470.10">
    <property type="entry name" value="ABC transporter involved in vitamin B12 uptake, BtuC"/>
    <property type="match status" value="1"/>
</dbReference>
<dbReference type="GO" id="GO:0005886">
    <property type="term" value="C:plasma membrane"/>
    <property type="evidence" value="ECO:0007669"/>
    <property type="project" value="UniProtKB-SubCell"/>
</dbReference>
<keyword evidence="10" id="KW-1185">Reference proteome</keyword>
<dbReference type="RefSeq" id="WP_141362611.1">
    <property type="nucleotide sequence ID" value="NZ_BAAAJL010000008.1"/>
</dbReference>
<evidence type="ECO:0000256" key="5">
    <source>
        <dbReference type="ARBA" id="ARBA00022692"/>
    </source>
</evidence>
<keyword evidence="3" id="KW-0813">Transport</keyword>
<feature type="transmembrane region" description="Helical" evidence="8">
    <location>
        <begin position="65"/>
        <end position="86"/>
    </location>
</feature>